<protein>
    <submittedName>
        <fullName evidence="2">Uncharacterized protein</fullName>
    </submittedName>
</protein>
<proteinExistence type="predicted"/>
<keyword evidence="3" id="KW-1185">Reference proteome</keyword>
<sequence length="79" mass="8776">MSGGDSKVWAHSSADTWSAATGISTYDLDTSSIKREKIDASEQKCQWDEELEASTRRVGGGGNRRKGNENEKKEKKKKK</sequence>
<reference evidence="2" key="2">
    <citation type="submission" date="2022-06" db="UniProtKB">
        <authorList>
            <consortium name="EnsemblMetazoa"/>
        </authorList>
    </citation>
    <scope>IDENTIFICATION</scope>
    <source>
        <strain evidence="2">DF5081</strain>
    </source>
</reference>
<dbReference type="Proteomes" id="UP000005237">
    <property type="component" value="Unassembled WGS sequence"/>
</dbReference>
<feature type="compositionally biased region" description="Polar residues" evidence="1">
    <location>
        <begin position="13"/>
        <end position="31"/>
    </location>
</feature>
<reference evidence="3" key="1">
    <citation type="submission" date="2010-08" db="EMBL/GenBank/DDBJ databases">
        <authorList>
            <consortium name="Caenorhabditis japonica Sequencing Consortium"/>
            <person name="Wilson R.K."/>
        </authorList>
    </citation>
    <scope>NUCLEOTIDE SEQUENCE [LARGE SCALE GENOMIC DNA]</scope>
    <source>
        <strain evidence="3">DF5081</strain>
    </source>
</reference>
<dbReference type="EnsemblMetazoa" id="CJA21468a.1">
    <property type="protein sequence ID" value="CJA21468a.1"/>
    <property type="gene ID" value="WBGene00177040"/>
</dbReference>
<feature type="region of interest" description="Disordered" evidence="1">
    <location>
        <begin position="1"/>
        <end position="79"/>
    </location>
</feature>
<feature type="compositionally biased region" description="Basic and acidic residues" evidence="1">
    <location>
        <begin position="32"/>
        <end position="47"/>
    </location>
</feature>
<organism evidence="2 3">
    <name type="scientific">Caenorhabditis japonica</name>
    <dbReference type="NCBI Taxonomy" id="281687"/>
    <lineage>
        <taxon>Eukaryota</taxon>
        <taxon>Metazoa</taxon>
        <taxon>Ecdysozoa</taxon>
        <taxon>Nematoda</taxon>
        <taxon>Chromadorea</taxon>
        <taxon>Rhabditida</taxon>
        <taxon>Rhabditina</taxon>
        <taxon>Rhabditomorpha</taxon>
        <taxon>Rhabditoidea</taxon>
        <taxon>Rhabditidae</taxon>
        <taxon>Peloderinae</taxon>
        <taxon>Caenorhabditis</taxon>
    </lineage>
</organism>
<dbReference type="AlphaFoldDB" id="A0A8R1E6Z0"/>
<accession>A0A8R1E6Z0</accession>
<evidence type="ECO:0000256" key="1">
    <source>
        <dbReference type="SAM" id="MobiDB-lite"/>
    </source>
</evidence>
<name>A0A8R1E6Z0_CAEJA</name>
<evidence type="ECO:0000313" key="2">
    <source>
        <dbReference type="EnsemblMetazoa" id="CJA21468a.1"/>
    </source>
</evidence>
<evidence type="ECO:0000313" key="3">
    <source>
        <dbReference type="Proteomes" id="UP000005237"/>
    </source>
</evidence>